<evidence type="ECO:0000313" key="2">
    <source>
        <dbReference type="EnsemblMetazoa" id="HelroP160468"/>
    </source>
</evidence>
<dbReference type="KEGG" id="hro:HELRODRAFT_160468"/>
<reference evidence="1 3" key="2">
    <citation type="journal article" date="2013" name="Nature">
        <title>Insights into bilaterian evolution from three spiralian genomes.</title>
        <authorList>
            <person name="Simakov O."/>
            <person name="Marletaz F."/>
            <person name="Cho S.J."/>
            <person name="Edsinger-Gonzales E."/>
            <person name="Havlak P."/>
            <person name="Hellsten U."/>
            <person name="Kuo D.H."/>
            <person name="Larsson T."/>
            <person name="Lv J."/>
            <person name="Arendt D."/>
            <person name="Savage R."/>
            <person name="Osoegawa K."/>
            <person name="de Jong P."/>
            <person name="Grimwood J."/>
            <person name="Chapman J.A."/>
            <person name="Shapiro H."/>
            <person name="Aerts A."/>
            <person name="Otillar R.P."/>
            <person name="Terry A.Y."/>
            <person name="Boore J.L."/>
            <person name="Grigoriev I.V."/>
            <person name="Lindberg D.R."/>
            <person name="Seaver E.C."/>
            <person name="Weisblat D.A."/>
            <person name="Putnam N.H."/>
            <person name="Rokhsar D.S."/>
        </authorList>
    </citation>
    <scope>NUCLEOTIDE SEQUENCE</scope>
</reference>
<evidence type="ECO:0008006" key="4">
    <source>
        <dbReference type="Google" id="ProtNLM"/>
    </source>
</evidence>
<dbReference type="GeneID" id="20198754"/>
<dbReference type="Proteomes" id="UP000015101">
    <property type="component" value="Unassembled WGS sequence"/>
</dbReference>
<protein>
    <recommendedName>
        <fullName evidence="4">Ig-like domain-containing protein</fullName>
    </recommendedName>
</protein>
<dbReference type="EMBL" id="AMQM01000602">
    <property type="status" value="NOT_ANNOTATED_CDS"/>
    <property type="molecule type" value="Genomic_DNA"/>
</dbReference>
<dbReference type="EnsemblMetazoa" id="HelroT160468">
    <property type="protein sequence ID" value="HelroP160468"/>
    <property type="gene ID" value="HelroG160468"/>
</dbReference>
<organism evidence="2 3">
    <name type="scientific">Helobdella robusta</name>
    <name type="common">Californian leech</name>
    <dbReference type="NCBI Taxonomy" id="6412"/>
    <lineage>
        <taxon>Eukaryota</taxon>
        <taxon>Metazoa</taxon>
        <taxon>Spiralia</taxon>
        <taxon>Lophotrochozoa</taxon>
        <taxon>Annelida</taxon>
        <taxon>Clitellata</taxon>
        <taxon>Hirudinea</taxon>
        <taxon>Rhynchobdellida</taxon>
        <taxon>Glossiphoniidae</taxon>
        <taxon>Helobdella</taxon>
    </lineage>
</organism>
<dbReference type="RefSeq" id="XP_009015672.1">
    <property type="nucleotide sequence ID" value="XM_009017424.1"/>
</dbReference>
<dbReference type="Gene3D" id="2.60.40.10">
    <property type="entry name" value="Immunoglobulins"/>
    <property type="match status" value="1"/>
</dbReference>
<reference evidence="3" key="1">
    <citation type="submission" date="2012-12" db="EMBL/GenBank/DDBJ databases">
        <authorList>
            <person name="Hellsten U."/>
            <person name="Grimwood J."/>
            <person name="Chapman J.A."/>
            <person name="Shapiro H."/>
            <person name="Aerts A."/>
            <person name="Otillar R.P."/>
            <person name="Terry A.Y."/>
            <person name="Boore J.L."/>
            <person name="Simakov O."/>
            <person name="Marletaz F."/>
            <person name="Cho S.-J."/>
            <person name="Edsinger-Gonzales E."/>
            <person name="Havlak P."/>
            <person name="Kuo D.-H."/>
            <person name="Larsson T."/>
            <person name="Lv J."/>
            <person name="Arendt D."/>
            <person name="Savage R."/>
            <person name="Osoegawa K."/>
            <person name="de Jong P."/>
            <person name="Lindberg D.R."/>
            <person name="Seaver E.C."/>
            <person name="Weisblat D.A."/>
            <person name="Putnam N.H."/>
            <person name="Grigoriev I.V."/>
            <person name="Rokhsar D.S."/>
        </authorList>
    </citation>
    <scope>NUCLEOTIDE SEQUENCE</scope>
</reference>
<evidence type="ECO:0000313" key="1">
    <source>
        <dbReference type="EMBL" id="ESO06304.1"/>
    </source>
</evidence>
<dbReference type="CTD" id="20198754"/>
<dbReference type="InParanoid" id="T1EQA4"/>
<dbReference type="AlphaFoldDB" id="T1EQA4"/>
<dbReference type="HOGENOM" id="CLU_1572334_0_0_1"/>
<accession>T1EQA4</accession>
<dbReference type="InterPro" id="IPR013783">
    <property type="entry name" value="Ig-like_fold"/>
</dbReference>
<evidence type="ECO:0000313" key="3">
    <source>
        <dbReference type="Proteomes" id="UP000015101"/>
    </source>
</evidence>
<name>T1EQA4_HELRO</name>
<keyword evidence="3" id="KW-1185">Reference proteome</keyword>
<sequence>MSPKIATEHFLSYTEGTPGGLYCIAQGGYPIPTFNLQVGSRIIWDAKTAVRVTRLGNVTGMKVLYHTTFYWVANFVATPQNDGEVVRCSVSISGKHVSQIERNISVLYAPLIRCDDYEPTAYLNDKNVFITCHIKSKPALNELYWVVDDLGTKVHETKPHDVFWVLIEVR</sequence>
<reference evidence="2" key="3">
    <citation type="submission" date="2015-06" db="UniProtKB">
        <authorList>
            <consortium name="EnsemblMetazoa"/>
        </authorList>
    </citation>
    <scope>IDENTIFICATION</scope>
</reference>
<gene>
    <name evidence="2" type="primary">20198754</name>
    <name evidence="1" type="ORF">HELRODRAFT_160468</name>
</gene>
<proteinExistence type="predicted"/>
<dbReference type="EMBL" id="KB096324">
    <property type="protein sequence ID" value="ESO06304.1"/>
    <property type="molecule type" value="Genomic_DNA"/>
</dbReference>